<evidence type="ECO:0000313" key="2">
    <source>
        <dbReference type="Proteomes" id="UP000692954"/>
    </source>
</evidence>
<name>A0A8S1NIJ6_9CILI</name>
<evidence type="ECO:0000313" key="1">
    <source>
        <dbReference type="EMBL" id="CAD8089901.1"/>
    </source>
</evidence>
<reference evidence="1" key="1">
    <citation type="submission" date="2021-01" db="EMBL/GenBank/DDBJ databases">
        <authorList>
            <consortium name="Genoscope - CEA"/>
            <person name="William W."/>
        </authorList>
    </citation>
    <scope>NUCLEOTIDE SEQUENCE</scope>
</reference>
<dbReference type="AlphaFoldDB" id="A0A8S1NIJ6"/>
<dbReference type="PANTHER" id="PTHR33706">
    <property type="entry name" value="MORN VARIANT REPEAT PROTEIN"/>
    <property type="match status" value="1"/>
</dbReference>
<dbReference type="Proteomes" id="UP000692954">
    <property type="component" value="Unassembled WGS sequence"/>
</dbReference>
<keyword evidence="2" id="KW-1185">Reference proteome</keyword>
<sequence>MKGMKVGSWDIKYCDLDGDGKQKEIGSGTYDQNGIKIGKWIELDEGFKKDKQVTLSGEYNMKGQKIGRWNILTLNYSNQLCGCINFDENGNKIYKTENKSIIFVGQFRNNAKIDRWDTLYKYNEKEYIKIGGGIYNQVEIKVGKWIEMDVGFKKVKQVTYKGEYNINGMKVGRWNINFAYLEKDEYKEIGGGSYDQEENKIGKWIELDEEFDQQKQITYNGEYFMKGIKIGRWDINYCDLNGDGTYKLIGGGQYDQKGIKIGKWAELDKEFNQSKNITYNGEYSSKGIKIGLWDINYCDRDGDGKYKLIGGGSFNQEGTKIGRWTELNGIFSKYYQFTQSGEYNKKGKKIGVWIEMDIKNNKKHGKKKYDY</sequence>
<dbReference type="EMBL" id="CAJJDN010000055">
    <property type="protein sequence ID" value="CAD8089901.1"/>
    <property type="molecule type" value="Genomic_DNA"/>
</dbReference>
<comment type="caution">
    <text evidence="1">The sequence shown here is derived from an EMBL/GenBank/DDBJ whole genome shotgun (WGS) entry which is preliminary data.</text>
</comment>
<organism evidence="1 2">
    <name type="scientific">Paramecium sonneborni</name>
    <dbReference type="NCBI Taxonomy" id="65129"/>
    <lineage>
        <taxon>Eukaryota</taxon>
        <taxon>Sar</taxon>
        <taxon>Alveolata</taxon>
        <taxon>Ciliophora</taxon>
        <taxon>Intramacronucleata</taxon>
        <taxon>Oligohymenophorea</taxon>
        <taxon>Peniculida</taxon>
        <taxon>Parameciidae</taxon>
        <taxon>Paramecium</taxon>
    </lineage>
</organism>
<evidence type="ECO:0008006" key="3">
    <source>
        <dbReference type="Google" id="ProtNLM"/>
    </source>
</evidence>
<dbReference type="OrthoDB" id="10688904at2759"/>
<protein>
    <recommendedName>
        <fullName evidence="3">MORN repeat protein</fullName>
    </recommendedName>
</protein>
<accession>A0A8S1NIJ6</accession>
<dbReference type="PANTHER" id="PTHR33706:SF1">
    <property type="entry name" value="TPR REPEAT PROTEIN"/>
    <property type="match status" value="1"/>
</dbReference>
<proteinExistence type="predicted"/>
<gene>
    <name evidence="1" type="ORF">PSON_ATCC_30995.1.T0550041</name>
</gene>